<keyword evidence="4" id="KW-1185">Reference proteome</keyword>
<dbReference type="SMART" id="SM01411">
    <property type="entry name" value="Ephrin_rec_like"/>
    <property type="match status" value="3"/>
</dbReference>
<dbReference type="PANTHER" id="PTHR46967:SF2">
    <property type="entry name" value="SUSHI, VON WILLEBRAND FACTOR TYPE A, EGF AND PENTRAXIN DOMAIN-CONTAINING PROTEIN 1-LIKE"/>
    <property type="match status" value="1"/>
</dbReference>
<keyword evidence="1" id="KW-0472">Membrane</keyword>
<dbReference type="OrthoDB" id="65776at2759"/>
<protein>
    <recommendedName>
        <fullName evidence="2">Tyrosine-protein kinase ephrin type A/B receptor-like domain-containing protein</fullName>
    </recommendedName>
</protein>
<gene>
    <name evidence="3" type="ORF">TrRE_jg595</name>
</gene>
<dbReference type="Pfam" id="PF07699">
    <property type="entry name" value="Ephrin_rec_like"/>
    <property type="match status" value="1"/>
</dbReference>
<keyword evidence="1" id="KW-0812">Transmembrane</keyword>
<dbReference type="InterPro" id="IPR009030">
    <property type="entry name" value="Growth_fac_rcpt_cys_sf"/>
</dbReference>
<keyword evidence="1" id="KW-1133">Transmembrane helix</keyword>
<evidence type="ECO:0000313" key="4">
    <source>
        <dbReference type="Proteomes" id="UP001165082"/>
    </source>
</evidence>
<reference evidence="3" key="1">
    <citation type="submission" date="2022-07" db="EMBL/GenBank/DDBJ databases">
        <title>Genome analysis of Parmales, a sister group of diatoms, reveals the evolutionary specialization of diatoms from phago-mixotrophs to photoautotrophs.</title>
        <authorList>
            <person name="Ban H."/>
            <person name="Sato S."/>
            <person name="Yoshikawa S."/>
            <person name="Kazumasa Y."/>
            <person name="Nakamura Y."/>
            <person name="Ichinomiya M."/>
            <person name="Saitoh K."/>
            <person name="Sato N."/>
            <person name="Blanc-Mathieu R."/>
            <person name="Endo H."/>
            <person name="Kuwata A."/>
            <person name="Ogata H."/>
        </authorList>
    </citation>
    <scope>NUCLEOTIDE SEQUENCE</scope>
</reference>
<accession>A0A9W7A4R8</accession>
<dbReference type="AlphaFoldDB" id="A0A9W7A4R8"/>
<dbReference type="Gene3D" id="2.10.50.10">
    <property type="entry name" value="Tumor Necrosis Factor Receptor, subunit A, domain 2"/>
    <property type="match status" value="1"/>
</dbReference>
<sequence>MAQTKSRYVGSDGRGGKIEMEDLDPLMNNGRDSSPMHMFGSGSDKSKLHLHLFLFFLAACVKGVGATCGAGFIQVSGVCVTCPIGHYCVGGSAGAELCWAGYSCPFELCDSWLVVGRRGRSMRRWKVLTPWCCFLYEAGKFNENVQQELCTNCGTGRYSTTTGNVIESNCRNCEAGTASSEEVRTTPCPACPEGKSAPAPGLKVCVGCSAGTYSNSTGETSCTKCTAGRYSRMVESTSCQECDSGTFNLNEGSVGCDKCAGAASLARPELSMME</sequence>
<dbReference type="SUPFAM" id="SSF57184">
    <property type="entry name" value="Growth factor receptor domain"/>
    <property type="match status" value="1"/>
</dbReference>
<evidence type="ECO:0000259" key="2">
    <source>
        <dbReference type="Pfam" id="PF07699"/>
    </source>
</evidence>
<name>A0A9W7A4R8_9STRA</name>
<dbReference type="Proteomes" id="UP001165082">
    <property type="component" value="Unassembled WGS sequence"/>
</dbReference>
<proteinExistence type="predicted"/>
<comment type="caution">
    <text evidence="3">The sequence shown here is derived from an EMBL/GenBank/DDBJ whole genome shotgun (WGS) entry which is preliminary data.</text>
</comment>
<dbReference type="InterPro" id="IPR011641">
    <property type="entry name" value="Tyr-kin_ephrin_A/B_rcpt-like"/>
</dbReference>
<evidence type="ECO:0000313" key="3">
    <source>
        <dbReference type="EMBL" id="GMH61345.1"/>
    </source>
</evidence>
<dbReference type="PANTHER" id="PTHR46967">
    <property type="entry name" value="INSULIN-LIKE GROWTH FACTOR BINDING PROTEIN,N-TERMINAL"/>
    <property type="match status" value="1"/>
</dbReference>
<dbReference type="EMBL" id="BRXZ01001069">
    <property type="protein sequence ID" value="GMH61345.1"/>
    <property type="molecule type" value="Genomic_DNA"/>
</dbReference>
<feature type="transmembrane region" description="Helical" evidence="1">
    <location>
        <begin position="52"/>
        <end position="73"/>
    </location>
</feature>
<organism evidence="3 4">
    <name type="scientific">Triparma retinervis</name>
    <dbReference type="NCBI Taxonomy" id="2557542"/>
    <lineage>
        <taxon>Eukaryota</taxon>
        <taxon>Sar</taxon>
        <taxon>Stramenopiles</taxon>
        <taxon>Ochrophyta</taxon>
        <taxon>Bolidophyceae</taxon>
        <taxon>Parmales</taxon>
        <taxon>Triparmaceae</taxon>
        <taxon>Triparma</taxon>
    </lineage>
</organism>
<feature type="domain" description="Tyrosine-protein kinase ephrin type A/B receptor-like" evidence="2">
    <location>
        <begin position="201"/>
        <end position="242"/>
    </location>
</feature>
<evidence type="ECO:0000256" key="1">
    <source>
        <dbReference type="SAM" id="Phobius"/>
    </source>
</evidence>